<comment type="caution">
    <text evidence="6">The sequence shown here is derived from an EMBL/GenBank/DDBJ whole genome shotgun (WGS) entry which is preliminary data.</text>
</comment>
<dbReference type="GO" id="GO:0016787">
    <property type="term" value="F:hydrolase activity"/>
    <property type="evidence" value="ECO:0007669"/>
    <property type="project" value="UniProtKB-KW"/>
</dbReference>
<dbReference type="Pfam" id="PF01844">
    <property type="entry name" value="HNH"/>
    <property type="match status" value="1"/>
</dbReference>
<evidence type="ECO:0000256" key="2">
    <source>
        <dbReference type="ARBA" id="ARBA00022801"/>
    </source>
</evidence>
<dbReference type="GO" id="GO:0003676">
    <property type="term" value="F:nucleic acid binding"/>
    <property type="evidence" value="ECO:0007669"/>
    <property type="project" value="InterPro"/>
</dbReference>
<feature type="domain" description="HNH nuclease" evidence="5">
    <location>
        <begin position="21"/>
        <end position="73"/>
    </location>
</feature>
<keyword evidence="6" id="KW-0255">Endonuclease</keyword>
<dbReference type="InterPro" id="IPR003615">
    <property type="entry name" value="HNH_nuc"/>
</dbReference>
<dbReference type="Proteomes" id="UP001149009">
    <property type="component" value="Unassembled WGS sequence"/>
</dbReference>
<dbReference type="PANTHER" id="PTHR41286">
    <property type="entry name" value="HNH NUCLEASE YAJD-RELATED"/>
    <property type="match status" value="1"/>
</dbReference>
<dbReference type="SMART" id="SM00507">
    <property type="entry name" value="HNHc"/>
    <property type="match status" value="1"/>
</dbReference>
<keyword evidence="7" id="KW-1185">Reference proteome</keyword>
<organism evidence="6 7">
    <name type="scientific">Chelativorans petroleitrophicus</name>
    <dbReference type="NCBI Taxonomy" id="2975484"/>
    <lineage>
        <taxon>Bacteria</taxon>
        <taxon>Pseudomonadati</taxon>
        <taxon>Pseudomonadota</taxon>
        <taxon>Alphaproteobacteria</taxon>
        <taxon>Hyphomicrobiales</taxon>
        <taxon>Phyllobacteriaceae</taxon>
        <taxon>Chelativorans</taxon>
    </lineage>
</organism>
<dbReference type="InterPro" id="IPR002711">
    <property type="entry name" value="HNH"/>
</dbReference>
<keyword evidence="2" id="KW-0378">Hydrolase</keyword>
<evidence type="ECO:0000256" key="4">
    <source>
        <dbReference type="ARBA" id="ARBA00040194"/>
    </source>
</evidence>
<protein>
    <recommendedName>
        <fullName evidence="4">Putative HNH nuclease YajD</fullName>
    </recommendedName>
</protein>
<name>A0A9X3B8K6_9HYPH</name>
<sequence>MGVKRYHRHSDHVTRSKRWKALRFQALRRDGWKCVECGARGRLEVDHVKPVRDRPDLAFALDNLQSLCVACHSRKTRLECGLRRDDPARMAWKNILRGMRTEPRKELIKCWKV</sequence>
<evidence type="ECO:0000256" key="3">
    <source>
        <dbReference type="ARBA" id="ARBA00038412"/>
    </source>
</evidence>
<comment type="similarity">
    <text evidence="3">Belongs to the HNH nuclease family.</text>
</comment>
<dbReference type="RefSeq" id="WP_261513682.1">
    <property type="nucleotide sequence ID" value="NZ_JAODNV010000003.1"/>
</dbReference>
<dbReference type="EMBL" id="JAODNV010000003">
    <property type="protein sequence ID" value="MCT8989016.1"/>
    <property type="molecule type" value="Genomic_DNA"/>
</dbReference>
<evidence type="ECO:0000313" key="6">
    <source>
        <dbReference type="EMBL" id="MCT8989016.1"/>
    </source>
</evidence>
<dbReference type="Gene3D" id="1.10.30.50">
    <property type="match status" value="1"/>
</dbReference>
<dbReference type="PANTHER" id="PTHR41286:SF1">
    <property type="entry name" value="HNH NUCLEASE YAJD-RELATED"/>
    <property type="match status" value="1"/>
</dbReference>
<accession>A0A9X3B8K6</accession>
<dbReference type="GO" id="GO:0008270">
    <property type="term" value="F:zinc ion binding"/>
    <property type="evidence" value="ECO:0007669"/>
    <property type="project" value="InterPro"/>
</dbReference>
<dbReference type="CDD" id="cd00085">
    <property type="entry name" value="HNHc"/>
    <property type="match status" value="1"/>
</dbReference>
<proteinExistence type="inferred from homology"/>
<evidence type="ECO:0000259" key="5">
    <source>
        <dbReference type="SMART" id="SM00507"/>
    </source>
</evidence>
<dbReference type="GO" id="GO:0005829">
    <property type="term" value="C:cytosol"/>
    <property type="evidence" value="ECO:0007669"/>
    <property type="project" value="TreeGrafter"/>
</dbReference>
<gene>
    <name evidence="6" type="ORF">NYR54_01730</name>
</gene>
<evidence type="ECO:0000313" key="7">
    <source>
        <dbReference type="Proteomes" id="UP001149009"/>
    </source>
</evidence>
<reference evidence="6" key="1">
    <citation type="submission" date="2022-08" db="EMBL/GenBank/DDBJ databases">
        <title>Chelativorans sichuanense sp. nov., a paraffin oil-degrading bacterium isolated from a mixture of oil-based drill cuttings and paddy soil.</title>
        <authorList>
            <person name="Yu J."/>
            <person name="Liu H."/>
            <person name="Chen Q."/>
        </authorList>
    </citation>
    <scope>NUCLEOTIDE SEQUENCE</scope>
    <source>
        <strain evidence="6">SCAU 2101</strain>
    </source>
</reference>
<keyword evidence="1" id="KW-0540">Nuclease</keyword>
<dbReference type="AlphaFoldDB" id="A0A9X3B8K6"/>
<dbReference type="GO" id="GO:0004519">
    <property type="term" value="F:endonuclease activity"/>
    <property type="evidence" value="ECO:0007669"/>
    <property type="project" value="UniProtKB-KW"/>
</dbReference>
<evidence type="ECO:0000256" key="1">
    <source>
        <dbReference type="ARBA" id="ARBA00022722"/>
    </source>
</evidence>